<reference evidence="2 3" key="1">
    <citation type="submission" date="2020-08" db="EMBL/GenBank/DDBJ databases">
        <title>Genome public.</title>
        <authorList>
            <person name="Liu C."/>
            <person name="Sun Q."/>
        </authorList>
    </citation>
    <scope>NUCLEOTIDE SEQUENCE [LARGE SCALE GENOMIC DNA]</scope>
    <source>
        <strain evidence="2 3">NSJ-37</strain>
    </source>
</reference>
<accession>A0ABR7N1M6</accession>
<evidence type="ECO:0000313" key="2">
    <source>
        <dbReference type="EMBL" id="MBC8561893.1"/>
    </source>
</evidence>
<name>A0ABR7N1M6_9FIRM</name>
<evidence type="ECO:0000256" key="1">
    <source>
        <dbReference type="SAM" id="Coils"/>
    </source>
</evidence>
<dbReference type="Proteomes" id="UP000606193">
    <property type="component" value="Unassembled WGS sequence"/>
</dbReference>
<organism evidence="2 3">
    <name type="scientific">Jutongia huaianensis</name>
    <dbReference type="NCBI Taxonomy" id="2763668"/>
    <lineage>
        <taxon>Bacteria</taxon>
        <taxon>Bacillati</taxon>
        <taxon>Bacillota</taxon>
        <taxon>Clostridia</taxon>
        <taxon>Lachnospirales</taxon>
        <taxon>Lachnospiraceae</taxon>
        <taxon>Jutongia</taxon>
    </lineage>
</organism>
<sequence>MKNEEFELLIQKATIGCCTKEELLDAKERLESAVEDKNADCADYEQAMQMLSLEGKDSNNPEEVKKALESYGVTAITRDEIKELQEQRNRLAYYLTNITEALDKFKNFNKYACFNNIRALLKINSDVKIGMIEKEAGVRLGYMSRLEKPENSSEPTLEFVATAAKMLGVSIDFLISANIDEVTPTEKYVLEFIKKIADDSKCEKLYWNRESNQRLNIPTDLYSDFGPAPHALQSPDDNSMDCNGNYRQACFYSRFYPEKNIQVTGNVYWSRLEDAESDIYILPCAINIDPDCMEGQECYEIYIIAPDKSVVPLCNTIMACDIIKAAVKDLYMQIEVLSSHVNIDKKARSVIDAYLNKDKNALSKIFKAPEPSSDDFSTDTDLPFN</sequence>
<gene>
    <name evidence="2" type="ORF">H8704_04480</name>
</gene>
<proteinExistence type="predicted"/>
<comment type="caution">
    <text evidence="2">The sequence shown here is derived from an EMBL/GenBank/DDBJ whole genome shotgun (WGS) entry which is preliminary data.</text>
</comment>
<keyword evidence="1" id="KW-0175">Coiled coil</keyword>
<dbReference type="RefSeq" id="WP_249297491.1">
    <property type="nucleotide sequence ID" value="NZ_JACRSX010000003.1"/>
</dbReference>
<feature type="coiled-coil region" evidence="1">
    <location>
        <begin position="20"/>
        <end position="54"/>
    </location>
</feature>
<dbReference type="EMBL" id="JACRSX010000003">
    <property type="protein sequence ID" value="MBC8561893.1"/>
    <property type="molecule type" value="Genomic_DNA"/>
</dbReference>
<evidence type="ECO:0000313" key="3">
    <source>
        <dbReference type="Proteomes" id="UP000606193"/>
    </source>
</evidence>
<keyword evidence="3" id="KW-1185">Reference proteome</keyword>
<protein>
    <submittedName>
        <fullName evidence="2">Helix-turn-helix transcriptional regulator</fullName>
    </submittedName>
</protein>